<comment type="similarity">
    <text evidence="1">Belongs to the MlaA family.</text>
</comment>
<dbReference type="AlphaFoldDB" id="A0A5C7DYT7"/>
<evidence type="ECO:0000256" key="3">
    <source>
        <dbReference type="SAM" id="SignalP"/>
    </source>
</evidence>
<proteinExistence type="inferred from homology"/>
<dbReference type="EMBL" id="VOWB01000001">
    <property type="protein sequence ID" value="TXE85075.1"/>
    <property type="molecule type" value="Genomic_DNA"/>
</dbReference>
<protein>
    <submittedName>
        <fullName evidence="4">VacJ family lipoprotein</fullName>
    </submittedName>
</protein>
<accession>A0A5C7DYT7</accession>
<dbReference type="GO" id="GO:0016020">
    <property type="term" value="C:membrane"/>
    <property type="evidence" value="ECO:0007669"/>
    <property type="project" value="InterPro"/>
</dbReference>
<comment type="caution">
    <text evidence="4">The sequence shown here is derived from an EMBL/GenBank/DDBJ whole genome shotgun (WGS) entry which is preliminary data.</text>
</comment>
<dbReference type="PANTHER" id="PTHR30035">
    <property type="entry name" value="LIPOPROTEIN VACJ-RELATED"/>
    <property type="match status" value="1"/>
</dbReference>
<gene>
    <name evidence="4" type="ORF">FPD46_00030</name>
</gene>
<evidence type="ECO:0000256" key="2">
    <source>
        <dbReference type="ARBA" id="ARBA00022729"/>
    </source>
</evidence>
<evidence type="ECO:0000313" key="4">
    <source>
        <dbReference type="EMBL" id="TXE85075.1"/>
    </source>
</evidence>
<reference evidence="4 5" key="1">
    <citation type="submission" date="2019-07" db="EMBL/GenBank/DDBJ databases">
        <title>Rapid identification of Enteric Bacteria from Whole Genome Sequences (WGS) using Average Nucleotide Identity (ANI).</title>
        <authorList>
            <person name="Lane C."/>
        </authorList>
    </citation>
    <scope>NUCLEOTIDE SEQUENCE [LARGE SCALE GENOMIC DNA]</scope>
    <source>
        <strain evidence="4 5">2016D-0250</strain>
    </source>
</reference>
<dbReference type="Pfam" id="PF04333">
    <property type="entry name" value="MlaA"/>
    <property type="match status" value="1"/>
</dbReference>
<evidence type="ECO:0000313" key="5">
    <source>
        <dbReference type="Proteomes" id="UP000321310"/>
    </source>
</evidence>
<dbReference type="PRINTS" id="PR01805">
    <property type="entry name" value="VACJLIPOPROT"/>
</dbReference>
<dbReference type="Proteomes" id="UP000321310">
    <property type="component" value="Unassembled WGS sequence"/>
</dbReference>
<organism evidence="4 5">
    <name type="scientific">Campylobacter peloridis</name>
    <dbReference type="NCBI Taxonomy" id="488546"/>
    <lineage>
        <taxon>Bacteria</taxon>
        <taxon>Pseudomonadati</taxon>
        <taxon>Campylobacterota</taxon>
        <taxon>Epsilonproteobacteria</taxon>
        <taxon>Campylobacterales</taxon>
        <taxon>Campylobacteraceae</taxon>
        <taxon>Campylobacter</taxon>
    </lineage>
</organism>
<dbReference type="PANTHER" id="PTHR30035:SF3">
    <property type="entry name" value="INTERMEMBRANE PHOSPHOLIPID TRANSPORT SYSTEM LIPOPROTEIN MLAA"/>
    <property type="match status" value="1"/>
</dbReference>
<sequence length="227" mass="26426">MLKYFICVALFFNVLFAVNELDFEQEFQQKEVQDSFYTYNKAMSKFNYDLYTYFLRPVVVSYESITPSFIRSGIKNVFDTTRSPARILNHLLTFEFKKAGEEFGRFCINVIFGFGLLDSASKTHLKSYEADFGTTLGKWGVGSGTHLVLPFLGPSNIRDALALPVNWFMVPEGYIENFWLGASVNMALKINDLSFEYEKLDDIYQNSIDYYTFIRDAYEQRRQELIK</sequence>
<feature type="signal peptide" evidence="3">
    <location>
        <begin position="1"/>
        <end position="17"/>
    </location>
</feature>
<keyword evidence="2 3" id="KW-0732">Signal</keyword>
<evidence type="ECO:0000256" key="1">
    <source>
        <dbReference type="ARBA" id="ARBA00010634"/>
    </source>
</evidence>
<feature type="chain" id="PRO_5022965033" evidence="3">
    <location>
        <begin position="18"/>
        <end position="227"/>
    </location>
</feature>
<name>A0A5C7DYT7_9BACT</name>
<dbReference type="InterPro" id="IPR007428">
    <property type="entry name" value="MlaA"/>
</dbReference>
<keyword evidence="4" id="KW-0449">Lipoprotein</keyword>
<dbReference type="RefSeq" id="WP_147574680.1">
    <property type="nucleotide sequence ID" value="NZ_VOWB01000001.1"/>
</dbReference>
<dbReference type="GO" id="GO:0120010">
    <property type="term" value="P:intermembrane phospholipid transfer"/>
    <property type="evidence" value="ECO:0007669"/>
    <property type="project" value="TreeGrafter"/>
</dbReference>